<name>A0A2A2ZBG7_MYCAV</name>
<reference evidence="1 2" key="1">
    <citation type="submission" date="2017-08" db="EMBL/GenBank/DDBJ databases">
        <title>Phylogenetic analysis of Mycobacterium avium complex whole genomes.</title>
        <authorList>
            <person name="Caverly L.J."/>
            <person name="Spilker T."/>
            <person name="Lipuma J."/>
        </authorList>
    </citation>
    <scope>NUCLEOTIDE SEQUENCE [LARGE SCALE GENOMIC DNA]</scope>
    <source>
        <strain evidence="1 2">FLAC0165</strain>
    </source>
</reference>
<evidence type="ECO:0000313" key="1">
    <source>
        <dbReference type="EMBL" id="PBA23816.1"/>
    </source>
</evidence>
<evidence type="ECO:0000313" key="2">
    <source>
        <dbReference type="Proteomes" id="UP000217768"/>
    </source>
</evidence>
<gene>
    <name evidence="1" type="ORF">CKJ66_26695</name>
</gene>
<dbReference type="AlphaFoldDB" id="A0A2A2ZBG7"/>
<dbReference type="EMBL" id="NSFD01000055">
    <property type="protein sequence ID" value="PBA23816.1"/>
    <property type="molecule type" value="Genomic_DNA"/>
</dbReference>
<comment type="caution">
    <text evidence="1">The sequence shown here is derived from an EMBL/GenBank/DDBJ whole genome shotgun (WGS) entry which is preliminary data.</text>
</comment>
<sequence>MGDHEPKRGQEFTHLSFRRQLPDGTNALAVMKVTAVRRGEVFYTYADSPTNKGDCRMPIENWVKRYGTAVNPSE</sequence>
<proteinExistence type="predicted"/>
<accession>A0A2A2ZBG7</accession>
<dbReference type="RefSeq" id="WP_095795210.1">
    <property type="nucleotide sequence ID" value="NZ_NSFD01000055.1"/>
</dbReference>
<organism evidence="1 2">
    <name type="scientific">Mycobacterium avium</name>
    <dbReference type="NCBI Taxonomy" id="1764"/>
    <lineage>
        <taxon>Bacteria</taxon>
        <taxon>Bacillati</taxon>
        <taxon>Actinomycetota</taxon>
        <taxon>Actinomycetes</taxon>
        <taxon>Mycobacteriales</taxon>
        <taxon>Mycobacteriaceae</taxon>
        <taxon>Mycobacterium</taxon>
        <taxon>Mycobacterium avium complex (MAC)</taxon>
    </lineage>
</organism>
<protein>
    <submittedName>
        <fullName evidence="1">Uncharacterized protein</fullName>
    </submittedName>
</protein>
<dbReference type="Proteomes" id="UP000217768">
    <property type="component" value="Unassembled WGS sequence"/>
</dbReference>